<accession>A0ABV6P513</accession>
<keyword evidence="3" id="KW-0812">Transmembrane</keyword>
<protein>
    <submittedName>
        <fullName evidence="7">TlpA family protein disulfide reductase</fullName>
    </submittedName>
</protein>
<dbReference type="Pfam" id="PF00578">
    <property type="entry name" value="AhpC-TSA"/>
    <property type="match status" value="1"/>
</dbReference>
<feature type="domain" description="Thioredoxin" evidence="6">
    <location>
        <begin position="61"/>
        <end position="199"/>
    </location>
</feature>
<evidence type="ECO:0000256" key="3">
    <source>
        <dbReference type="ARBA" id="ARBA00022968"/>
    </source>
</evidence>
<proteinExistence type="predicted"/>
<dbReference type="InterPro" id="IPR013766">
    <property type="entry name" value="Thioredoxin_domain"/>
</dbReference>
<dbReference type="SUPFAM" id="SSF52833">
    <property type="entry name" value="Thioredoxin-like"/>
    <property type="match status" value="1"/>
</dbReference>
<dbReference type="InterPro" id="IPR000866">
    <property type="entry name" value="AhpC/TSA"/>
</dbReference>
<dbReference type="CDD" id="cd02966">
    <property type="entry name" value="TlpA_like_family"/>
    <property type="match status" value="1"/>
</dbReference>
<evidence type="ECO:0000256" key="4">
    <source>
        <dbReference type="ARBA" id="ARBA00023157"/>
    </source>
</evidence>
<dbReference type="EMBL" id="JBHLUE010000032">
    <property type="protein sequence ID" value="MFC0568122.1"/>
    <property type="molecule type" value="Genomic_DNA"/>
</dbReference>
<dbReference type="Proteomes" id="UP001589894">
    <property type="component" value="Unassembled WGS sequence"/>
</dbReference>
<sequence>MRARRGVVAALLPALLLVVAGCWSGGGRPGVPVTPPAPFAGCAALTASPAGTPAAAPPSAKPAAKALPDLTLPCFAGGPDVRLDAIRGPAVLNLWAAWCSPCRKELPAFQRLAARTGGTLHVIGVDTRDDRDAAAGLAGDLGVTFPTLVDRNEELRIRAGGRGLPSTILVDASGRISYLHDAGALDDATLAELVRQHLGVRVPS</sequence>
<evidence type="ECO:0000313" key="8">
    <source>
        <dbReference type="Proteomes" id="UP001589894"/>
    </source>
</evidence>
<dbReference type="PANTHER" id="PTHR42852">
    <property type="entry name" value="THIOL:DISULFIDE INTERCHANGE PROTEIN DSBE"/>
    <property type="match status" value="1"/>
</dbReference>
<keyword evidence="5" id="KW-0676">Redox-active center</keyword>
<keyword evidence="3" id="KW-0735">Signal-anchor</keyword>
<evidence type="ECO:0000256" key="2">
    <source>
        <dbReference type="ARBA" id="ARBA00022748"/>
    </source>
</evidence>
<dbReference type="RefSeq" id="WP_377343574.1">
    <property type="nucleotide sequence ID" value="NZ_JBHLUE010000032.1"/>
</dbReference>
<gene>
    <name evidence="7" type="ORF">ACFFHU_28750</name>
</gene>
<reference evidence="7 8" key="1">
    <citation type="submission" date="2024-09" db="EMBL/GenBank/DDBJ databases">
        <authorList>
            <person name="Sun Q."/>
            <person name="Mori K."/>
        </authorList>
    </citation>
    <scope>NUCLEOTIDE SEQUENCE [LARGE SCALE GENOMIC DNA]</scope>
    <source>
        <strain evidence="7 8">TBRC 2205</strain>
    </source>
</reference>
<dbReference type="Gene3D" id="3.40.30.10">
    <property type="entry name" value="Glutaredoxin"/>
    <property type="match status" value="1"/>
</dbReference>
<dbReference type="InterPro" id="IPR050553">
    <property type="entry name" value="Thioredoxin_ResA/DsbE_sf"/>
</dbReference>
<evidence type="ECO:0000313" key="7">
    <source>
        <dbReference type="EMBL" id="MFC0568122.1"/>
    </source>
</evidence>
<keyword evidence="4" id="KW-1015">Disulfide bond</keyword>
<evidence type="ECO:0000256" key="5">
    <source>
        <dbReference type="ARBA" id="ARBA00023284"/>
    </source>
</evidence>
<evidence type="ECO:0000256" key="1">
    <source>
        <dbReference type="ARBA" id="ARBA00004196"/>
    </source>
</evidence>
<comment type="subcellular location">
    <subcellularLocation>
        <location evidence="1">Cell envelope</location>
    </subcellularLocation>
</comment>
<dbReference type="InterPro" id="IPR036249">
    <property type="entry name" value="Thioredoxin-like_sf"/>
</dbReference>
<dbReference type="PROSITE" id="PS51257">
    <property type="entry name" value="PROKAR_LIPOPROTEIN"/>
    <property type="match status" value="1"/>
</dbReference>
<keyword evidence="8" id="KW-1185">Reference proteome</keyword>
<organism evidence="7 8">
    <name type="scientific">Plantactinospora siamensis</name>
    <dbReference type="NCBI Taxonomy" id="555372"/>
    <lineage>
        <taxon>Bacteria</taxon>
        <taxon>Bacillati</taxon>
        <taxon>Actinomycetota</taxon>
        <taxon>Actinomycetes</taxon>
        <taxon>Micromonosporales</taxon>
        <taxon>Micromonosporaceae</taxon>
        <taxon>Plantactinospora</taxon>
    </lineage>
</organism>
<evidence type="ECO:0000259" key="6">
    <source>
        <dbReference type="PROSITE" id="PS51352"/>
    </source>
</evidence>
<keyword evidence="2" id="KW-0201">Cytochrome c-type biogenesis</keyword>
<dbReference type="PROSITE" id="PS51352">
    <property type="entry name" value="THIOREDOXIN_2"/>
    <property type="match status" value="1"/>
</dbReference>
<dbReference type="PANTHER" id="PTHR42852:SF6">
    <property type="entry name" value="THIOL:DISULFIDE INTERCHANGE PROTEIN DSBE"/>
    <property type="match status" value="1"/>
</dbReference>
<comment type="caution">
    <text evidence="7">The sequence shown here is derived from an EMBL/GenBank/DDBJ whole genome shotgun (WGS) entry which is preliminary data.</text>
</comment>
<name>A0ABV6P513_9ACTN</name>